<proteinExistence type="predicted"/>
<evidence type="ECO:0008006" key="3">
    <source>
        <dbReference type="Google" id="ProtNLM"/>
    </source>
</evidence>
<gene>
    <name evidence="1" type="ORF">GCM10008932_14830</name>
</gene>
<dbReference type="EMBL" id="BAAACW010000094">
    <property type="protein sequence ID" value="GAA0363429.1"/>
    <property type="molecule type" value="Genomic_DNA"/>
</dbReference>
<dbReference type="RefSeq" id="WP_343755261.1">
    <property type="nucleotide sequence ID" value="NZ_BAAACW010000094.1"/>
</dbReference>
<sequence>MTREIVVLSPDALGYKDRGKMKWMGMMLSDHAEALKRQKKETISKEILPKEKQPIEQISTLLFQSYAHKKPLAIQLDTIQDGKYLPDIQGFIIGFNDKTLYIKQRDHSIQSVSLDAIRHVEWINSAVWYEKYDAQRKKRDK</sequence>
<organism evidence="1 2">
    <name type="scientific">Alkalibacterium iburiense</name>
    <dbReference type="NCBI Taxonomy" id="290589"/>
    <lineage>
        <taxon>Bacteria</taxon>
        <taxon>Bacillati</taxon>
        <taxon>Bacillota</taxon>
        <taxon>Bacilli</taxon>
        <taxon>Lactobacillales</taxon>
        <taxon>Carnobacteriaceae</taxon>
        <taxon>Alkalibacterium</taxon>
    </lineage>
</organism>
<keyword evidence="2" id="KW-1185">Reference proteome</keyword>
<accession>A0ABN0XGX8</accession>
<reference evidence="2" key="1">
    <citation type="journal article" date="2019" name="Int. J. Syst. Evol. Microbiol.">
        <title>The Global Catalogue of Microorganisms (GCM) 10K type strain sequencing project: providing services to taxonomists for standard genome sequencing and annotation.</title>
        <authorList>
            <consortium name="The Broad Institute Genomics Platform"/>
            <consortium name="The Broad Institute Genome Sequencing Center for Infectious Disease"/>
            <person name="Wu L."/>
            <person name="Ma J."/>
        </authorList>
    </citation>
    <scope>NUCLEOTIDE SEQUENCE [LARGE SCALE GENOMIC DNA]</scope>
    <source>
        <strain evidence="2">JCM 12662</strain>
    </source>
</reference>
<evidence type="ECO:0000313" key="1">
    <source>
        <dbReference type="EMBL" id="GAA0363429.1"/>
    </source>
</evidence>
<dbReference type="Proteomes" id="UP001501166">
    <property type="component" value="Unassembled WGS sequence"/>
</dbReference>
<name>A0ABN0XGX8_9LACT</name>
<evidence type="ECO:0000313" key="2">
    <source>
        <dbReference type="Proteomes" id="UP001501166"/>
    </source>
</evidence>
<comment type="caution">
    <text evidence="1">The sequence shown here is derived from an EMBL/GenBank/DDBJ whole genome shotgun (WGS) entry which is preliminary data.</text>
</comment>
<protein>
    <recommendedName>
        <fullName evidence="3">YolD-like protein</fullName>
    </recommendedName>
</protein>